<dbReference type="InterPro" id="IPR043504">
    <property type="entry name" value="Peptidase_S1_PA_chymotrypsin"/>
</dbReference>
<dbReference type="PANTHER" id="PTHR24256">
    <property type="entry name" value="TRYPTASE-RELATED"/>
    <property type="match status" value="1"/>
</dbReference>
<keyword evidence="1" id="KW-1015">Disulfide bond</keyword>
<evidence type="ECO:0000313" key="4">
    <source>
        <dbReference type="EMBL" id="NHC12908.1"/>
    </source>
</evidence>
<dbReference type="Pfam" id="PF00089">
    <property type="entry name" value="Trypsin"/>
    <property type="match status" value="1"/>
</dbReference>
<protein>
    <submittedName>
        <fullName evidence="4">Trypsin-like serine protease</fullName>
    </submittedName>
</protein>
<proteinExistence type="predicted"/>
<keyword evidence="5" id="KW-1185">Reference proteome</keyword>
<name>A0ABX0GR11_9ACTN</name>
<keyword evidence="2" id="KW-0720">Serine protease</keyword>
<reference evidence="4 5" key="1">
    <citation type="submission" date="2020-03" db="EMBL/GenBank/DDBJ databases">
        <title>Two novel Motilibacter sp.</title>
        <authorList>
            <person name="Liu S."/>
        </authorList>
    </citation>
    <scope>NUCLEOTIDE SEQUENCE [LARGE SCALE GENOMIC DNA]</scope>
    <source>
        <strain evidence="4 5">E257</strain>
    </source>
</reference>
<dbReference type="PRINTS" id="PR00722">
    <property type="entry name" value="CHYMOTRYPSIN"/>
</dbReference>
<dbReference type="Proteomes" id="UP000800981">
    <property type="component" value="Unassembled WGS sequence"/>
</dbReference>
<organism evidence="4 5">
    <name type="scientific">Motilibacter deserti</name>
    <dbReference type="NCBI Taxonomy" id="2714956"/>
    <lineage>
        <taxon>Bacteria</taxon>
        <taxon>Bacillati</taxon>
        <taxon>Actinomycetota</taxon>
        <taxon>Actinomycetes</taxon>
        <taxon>Motilibacterales</taxon>
        <taxon>Motilibacteraceae</taxon>
        <taxon>Motilibacter</taxon>
    </lineage>
</organism>
<dbReference type="RefSeq" id="WP_166278042.1">
    <property type="nucleotide sequence ID" value="NZ_JAANNP010000001.1"/>
</dbReference>
<sequence length="377" mass="39053">MSVRASSVRSVRRRGLALLLAPLTALALLPVLGPAAPASAVTYGTVVGSPGTSAPWALSLWRGAKATGAVRFLCTATAIAPQVVVTAAHCVQQKGFFYVETDAKRLGQGERVPVEAITDHPGYRSGRFRDDIAVLRPLLPLDLPSYATAGSAALARSVKAGRQLSLGLYGWGLDERDRIGRLRSATLRTAPDAVVDVFGRAFAERSMIAAGRPLASGGYAGGCNGDSGGPLVVGRGSTRYLVGVTSFGAEGCDQDLPTVFTSVGDYTHWLSTAASSLRRLATTANRALPVATRAPALRGDAVVGGAVTCDPGAWTANATRVTQAWFRGQVRLEDAPVHQVVPQDAGATLRCVVTAVSGAGKATRTLRVAVPALSRTA</sequence>
<evidence type="ECO:0000256" key="2">
    <source>
        <dbReference type="RuleBase" id="RU363034"/>
    </source>
</evidence>
<dbReference type="Gene3D" id="2.60.40.2700">
    <property type="match status" value="1"/>
</dbReference>
<evidence type="ECO:0000256" key="1">
    <source>
        <dbReference type="ARBA" id="ARBA00023157"/>
    </source>
</evidence>
<dbReference type="Gene3D" id="2.40.10.10">
    <property type="entry name" value="Trypsin-like serine proteases"/>
    <property type="match status" value="2"/>
</dbReference>
<dbReference type="InterPro" id="IPR033116">
    <property type="entry name" value="TRYPSIN_SER"/>
</dbReference>
<dbReference type="PROSITE" id="PS50240">
    <property type="entry name" value="TRYPSIN_DOM"/>
    <property type="match status" value="1"/>
</dbReference>
<feature type="domain" description="Peptidase S1" evidence="3">
    <location>
        <begin position="46"/>
        <end position="275"/>
    </location>
</feature>
<dbReference type="PROSITE" id="PS00135">
    <property type="entry name" value="TRYPSIN_SER"/>
    <property type="match status" value="1"/>
</dbReference>
<dbReference type="InterPro" id="IPR051487">
    <property type="entry name" value="Ser/Thr_Proteases_Immune/Dev"/>
</dbReference>
<accession>A0ABX0GR11</accession>
<dbReference type="SUPFAM" id="SSF50494">
    <property type="entry name" value="Trypsin-like serine proteases"/>
    <property type="match status" value="1"/>
</dbReference>
<dbReference type="InterPro" id="IPR018114">
    <property type="entry name" value="TRYPSIN_HIS"/>
</dbReference>
<gene>
    <name evidence="4" type="ORF">G9H71_03850</name>
</gene>
<dbReference type="EMBL" id="JAANNP010000001">
    <property type="protein sequence ID" value="NHC12908.1"/>
    <property type="molecule type" value="Genomic_DNA"/>
</dbReference>
<dbReference type="SMART" id="SM00020">
    <property type="entry name" value="Tryp_SPc"/>
    <property type="match status" value="1"/>
</dbReference>
<keyword evidence="2" id="KW-0378">Hydrolase</keyword>
<dbReference type="PROSITE" id="PS00134">
    <property type="entry name" value="TRYPSIN_HIS"/>
    <property type="match status" value="1"/>
</dbReference>
<dbReference type="InterPro" id="IPR001254">
    <property type="entry name" value="Trypsin_dom"/>
</dbReference>
<keyword evidence="2" id="KW-0645">Protease</keyword>
<comment type="caution">
    <text evidence="4">The sequence shown here is derived from an EMBL/GenBank/DDBJ whole genome shotgun (WGS) entry which is preliminary data.</text>
</comment>
<evidence type="ECO:0000259" key="3">
    <source>
        <dbReference type="PROSITE" id="PS50240"/>
    </source>
</evidence>
<dbReference type="InterPro" id="IPR009003">
    <property type="entry name" value="Peptidase_S1_PA"/>
</dbReference>
<dbReference type="InterPro" id="IPR001314">
    <property type="entry name" value="Peptidase_S1A"/>
</dbReference>
<evidence type="ECO:0000313" key="5">
    <source>
        <dbReference type="Proteomes" id="UP000800981"/>
    </source>
</evidence>